<keyword evidence="1" id="KW-0147">Chitin-binding</keyword>
<dbReference type="GO" id="GO:0008061">
    <property type="term" value="F:chitin binding"/>
    <property type="evidence" value="ECO:0007669"/>
    <property type="project" value="UniProtKB-KW"/>
</dbReference>
<evidence type="ECO:0000256" key="2">
    <source>
        <dbReference type="ARBA" id="ARBA00022729"/>
    </source>
</evidence>
<organism evidence="9 10">
    <name type="scientific">Anopheles stephensi</name>
    <name type="common">Indo-Pakistan malaria mosquito</name>
    <dbReference type="NCBI Taxonomy" id="30069"/>
    <lineage>
        <taxon>Eukaryota</taxon>
        <taxon>Metazoa</taxon>
        <taxon>Ecdysozoa</taxon>
        <taxon>Arthropoda</taxon>
        <taxon>Hexapoda</taxon>
        <taxon>Insecta</taxon>
        <taxon>Pterygota</taxon>
        <taxon>Neoptera</taxon>
        <taxon>Endopterygota</taxon>
        <taxon>Diptera</taxon>
        <taxon>Nematocera</taxon>
        <taxon>Culicoidea</taxon>
        <taxon>Culicidae</taxon>
        <taxon>Anophelinae</taxon>
        <taxon>Anopheles</taxon>
    </lineage>
</organism>
<dbReference type="OMA" id="CFRYYIC"/>
<keyword evidence="5" id="KW-0325">Glycoprotein</keyword>
<dbReference type="Pfam" id="PF01607">
    <property type="entry name" value="CBM_14"/>
    <property type="match status" value="2"/>
</dbReference>
<dbReference type="SUPFAM" id="SSF57625">
    <property type="entry name" value="Invertebrate chitin-binding proteins"/>
    <property type="match status" value="3"/>
</dbReference>
<reference evidence="10" key="1">
    <citation type="journal article" date="2014" name="Genome Biol.">
        <title>Genome analysis of a major urban malaria vector mosquito, Anopheles stephensi.</title>
        <authorList>
            <person name="Jiang X."/>
            <person name="Peery A."/>
            <person name="Hall A.B."/>
            <person name="Sharma A."/>
            <person name="Chen X.G."/>
            <person name="Waterhouse R.M."/>
            <person name="Komissarov A."/>
            <person name="Riehle M.M."/>
            <person name="Shouche Y."/>
            <person name="Sharakhova M.V."/>
            <person name="Lawson D."/>
            <person name="Pakpour N."/>
            <person name="Arensburger P."/>
            <person name="Davidson V.L."/>
            <person name="Eiglmeier K."/>
            <person name="Emrich S."/>
            <person name="George P."/>
            <person name="Kennedy R.C."/>
            <person name="Mane S.P."/>
            <person name="Maslen G."/>
            <person name="Oringanje C."/>
            <person name="Qi Y."/>
            <person name="Settlage R."/>
            <person name="Tojo M."/>
            <person name="Tubio J.M."/>
            <person name="Unger M.F."/>
            <person name="Wang B."/>
            <person name="Vernick K.D."/>
            <person name="Ribeiro J.M."/>
            <person name="James A.A."/>
            <person name="Michel K."/>
            <person name="Riehle M.A."/>
            <person name="Luckhart S."/>
            <person name="Sharakhov I.V."/>
            <person name="Tu Z."/>
        </authorList>
    </citation>
    <scope>NUCLEOTIDE SEQUENCE [LARGE SCALE GENOMIC DNA]</scope>
    <source>
        <strain evidence="10">Indian</strain>
    </source>
</reference>
<dbReference type="EnsemblMetazoa" id="ASTEI07175-RA">
    <property type="protein sequence ID" value="ASTEI07175-PA"/>
    <property type="gene ID" value="ASTEI07175"/>
</dbReference>
<dbReference type="VEuPathDB" id="VectorBase:ASTE010095"/>
<evidence type="ECO:0000259" key="8">
    <source>
        <dbReference type="PROSITE" id="PS50940"/>
    </source>
</evidence>
<dbReference type="InterPro" id="IPR051940">
    <property type="entry name" value="Chitin_bind-dev_reg"/>
</dbReference>
<evidence type="ECO:0000256" key="7">
    <source>
        <dbReference type="SAM" id="SignalP"/>
    </source>
</evidence>
<evidence type="ECO:0000256" key="4">
    <source>
        <dbReference type="ARBA" id="ARBA00023157"/>
    </source>
</evidence>
<feature type="compositionally biased region" description="Polar residues" evidence="6">
    <location>
        <begin position="134"/>
        <end position="148"/>
    </location>
</feature>
<feature type="domain" description="Chitin-binding type-2" evidence="8">
    <location>
        <begin position="26"/>
        <end position="85"/>
    </location>
</feature>
<dbReference type="InterPro" id="IPR002557">
    <property type="entry name" value="Chitin-bd_dom"/>
</dbReference>
<evidence type="ECO:0000256" key="6">
    <source>
        <dbReference type="SAM" id="MobiDB-lite"/>
    </source>
</evidence>
<protein>
    <recommendedName>
        <fullName evidence="8">Chitin-binding type-2 domain-containing protein</fullName>
    </recommendedName>
</protein>
<keyword evidence="3" id="KW-0677">Repeat</keyword>
<dbReference type="SMART" id="SM00494">
    <property type="entry name" value="ChtBD2"/>
    <property type="match status" value="3"/>
</dbReference>
<dbReference type="PANTHER" id="PTHR23301">
    <property type="entry name" value="CHITIN BINDING PERITROPHIN-A"/>
    <property type="match status" value="1"/>
</dbReference>
<sequence length="713" mass="78968">MAFAIRTAISVVLCLLMVDALQLAVNEGCPKATRPHMTRCDQYYRCTVLSKDAHVWVATQCQKGLVYLHHLGTCVVPDNDWECDVSAENERNHSDENVYGIDNLNVPASLATNSNSASEESSSASKEESMKSNDSPQSDLNDMESSGDGSPERVNDEPNHTAASASNITIAPAGVTTSTTLSSGTLSSSMLDSFLSYYDTQNALKLKTKQQSPPKMDEKNYLDHLKQIVSQQKQLNEMARIPSQMDMFNYKSVPVQQLTAKKEPVVDEPLSKLNLSPGMQDIIKSILDISQKAIANQKPPADAPSPAPEVKDPVVKPIFIPISVNPVPAPSVQTPPTTEQPVKAQYPASYGMELSGPPSLRQNTVQNSLRIPEANDTQFNVFPQQVLYDAYGNSDRVKLLESIDSIDADGVQDGSLEKDLPLPANRHSVDMDDDVSGENGDTDSANSQYTRKLFTLGDMTFDYEQYKDSMLPLVDANPDDERISIVLCMVGSRQPNNTDCFRYYICNPHNGVFQSYTCPPTTAFNKKSRMCDIASYKQCKQLMTPPAPPRAQLRTRKQPQSAKQSVTQINQIKQELLKAQKYVELIRLEASKLRQHNRVPASSSQQVIYLPSMGGQTPVRENTRVKQKAEVSKKKKRPSIGTKRITAATATAKPTQSVPRCRLEGRMADPMDKSNYYVCHRKNPNKFIKIKMACPANLLYCADTQYCTLSTNC</sequence>
<feature type="compositionally biased region" description="Basic and acidic residues" evidence="6">
    <location>
        <begin position="150"/>
        <end position="159"/>
    </location>
</feature>
<feature type="region of interest" description="Disordered" evidence="6">
    <location>
        <begin position="410"/>
        <end position="446"/>
    </location>
</feature>
<dbReference type="VEuPathDB" id="VectorBase:ASTEI20_039747"/>
<dbReference type="PROSITE" id="PS50940">
    <property type="entry name" value="CHIT_BIND_II"/>
    <property type="match status" value="2"/>
</dbReference>
<feature type="chain" id="PRO_5043568105" description="Chitin-binding type-2 domain-containing protein" evidence="7">
    <location>
        <begin position="21"/>
        <end position="713"/>
    </location>
</feature>
<name>A0A182YFD9_ANOST</name>
<dbReference type="PANTHER" id="PTHR23301:SF98">
    <property type="entry name" value="CHITIN-BINDING TYPE-2 DOMAIN-CONTAINING PROTEIN-RELATED"/>
    <property type="match status" value="1"/>
</dbReference>
<evidence type="ECO:0000313" key="9">
    <source>
        <dbReference type="EnsemblMetazoa" id="ASTEI07175-PA"/>
    </source>
</evidence>
<accession>A0A182YFD9</accession>
<dbReference type="Gene3D" id="2.170.140.10">
    <property type="entry name" value="Chitin binding domain"/>
    <property type="match status" value="2"/>
</dbReference>
<dbReference type="VEuPathDB" id="VectorBase:ASTEI07175"/>
<feature type="region of interest" description="Disordered" evidence="6">
    <location>
        <begin position="109"/>
        <end position="160"/>
    </location>
</feature>
<reference evidence="9" key="2">
    <citation type="submission" date="2020-05" db="UniProtKB">
        <authorList>
            <consortium name="EnsemblMetazoa"/>
        </authorList>
    </citation>
    <scope>IDENTIFICATION</scope>
    <source>
        <strain evidence="9">Indian</strain>
    </source>
</reference>
<feature type="compositionally biased region" description="Low complexity" evidence="6">
    <location>
        <begin position="109"/>
        <end position="124"/>
    </location>
</feature>
<evidence type="ECO:0000256" key="1">
    <source>
        <dbReference type="ARBA" id="ARBA00022669"/>
    </source>
</evidence>
<dbReference type="AlphaFoldDB" id="A0A182YFD9"/>
<evidence type="ECO:0000256" key="5">
    <source>
        <dbReference type="ARBA" id="ARBA00023180"/>
    </source>
</evidence>
<feature type="domain" description="Chitin-binding type-2" evidence="8">
    <location>
        <begin position="485"/>
        <end position="541"/>
    </location>
</feature>
<dbReference type="VEuPathDB" id="VectorBase:ASTEI20_042138"/>
<proteinExistence type="predicted"/>
<dbReference type="GO" id="GO:0005576">
    <property type="term" value="C:extracellular region"/>
    <property type="evidence" value="ECO:0007669"/>
    <property type="project" value="InterPro"/>
</dbReference>
<dbReference type="STRING" id="30069.A0A182YFD9"/>
<evidence type="ECO:0000313" key="10">
    <source>
        <dbReference type="Proteomes" id="UP000076408"/>
    </source>
</evidence>
<keyword evidence="4" id="KW-1015">Disulfide bond</keyword>
<keyword evidence="2 7" id="KW-0732">Signal</keyword>
<evidence type="ECO:0000256" key="3">
    <source>
        <dbReference type="ARBA" id="ARBA00022737"/>
    </source>
</evidence>
<feature type="signal peptide" evidence="7">
    <location>
        <begin position="1"/>
        <end position="20"/>
    </location>
</feature>
<dbReference type="InterPro" id="IPR036508">
    <property type="entry name" value="Chitin-bd_dom_sf"/>
</dbReference>
<feature type="region of interest" description="Disordered" evidence="6">
    <location>
        <begin position="544"/>
        <end position="565"/>
    </location>
</feature>
<dbReference type="Proteomes" id="UP000076408">
    <property type="component" value="Unassembled WGS sequence"/>
</dbReference>
<keyword evidence="10" id="KW-1185">Reference proteome</keyword>